<organism evidence="3 4">
    <name type="scientific">Elysia crispata</name>
    <name type="common">lettuce slug</name>
    <dbReference type="NCBI Taxonomy" id="231223"/>
    <lineage>
        <taxon>Eukaryota</taxon>
        <taxon>Metazoa</taxon>
        <taxon>Spiralia</taxon>
        <taxon>Lophotrochozoa</taxon>
        <taxon>Mollusca</taxon>
        <taxon>Gastropoda</taxon>
        <taxon>Heterobranchia</taxon>
        <taxon>Euthyneura</taxon>
        <taxon>Panpulmonata</taxon>
        <taxon>Sacoglossa</taxon>
        <taxon>Placobranchoidea</taxon>
        <taxon>Plakobranchidae</taxon>
        <taxon>Elysia</taxon>
    </lineage>
</organism>
<reference evidence="3" key="1">
    <citation type="journal article" date="2023" name="G3 (Bethesda)">
        <title>A reference genome for the long-term kleptoplast-retaining sea slug Elysia crispata morphotype clarki.</title>
        <authorList>
            <person name="Eastman K.E."/>
            <person name="Pendleton A.L."/>
            <person name="Shaikh M.A."/>
            <person name="Suttiyut T."/>
            <person name="Ogas R."/>
            <person name="Tomko P."/>
            <person name="Gavelis G."/>
            <person name="Widhalm J.R."/>
            <person name="Wisecaver J.H."/>
        </authorList>
    </citation>
    <scope>NUCLEOTIDE SEQUENCE</scope>
    <source>
        <strain evidence="3">ECLA1</strain>
    </source>
</reference>
<evidence type="ECO:0000256" key="1">
    <source>
        <dbReference type="SAM" id="MobiDB-lite"/>
    </source>
</evidence>
<keyword evidence="2" id="KW-0472">Membrane</keyword>
<keyword evidence="2" id="KW-1133">Transmembrane helix</keyword>
<dbReference type="AlphaFoldDB" id="A0AAE0YZN1"/>
<feature type="region of interest" description="Disordered" evidence="1">
    <location>
        <begin position="334"/>
        <end position="378"/>
    </location>
</feature>
<name>A0AAE0YZN1_9GAST</name>
<evidence type="ECO:0000313" key="3">
    <source>
        <dbReference type="EMBL" id="KAK3759995.1"/>
    </source>
</evidence>
<protein>
    <submittedName>
        <fullName evidence="3">Uncharacterized protein</fullName>
    </submittedName>
</protein>
<evidence type="ECO:0000313" key="4">
    <source>
        <dbReference type="Proteomes" id="UP001283361"/>
    </source>
</evidence>
<accession>A0AAE0YZN1</accession>
<keyword evidence="4" id="KW-1185">Reference proteome</keyword>
<gene>
    <name evidence="3" type="ORF">RRG08_048738</name>
</gene>
<feature type="transmembrane region" description="Helical" evidence="2">
    <location>
        <begin position="294"/>
        <end position="316"/>
    </location>
</feature>
<sequence length="378" mass="42448">MLSDFLRSDFGLLGELAPCGFHDVVKCKQSTKGGKKRVSGEVTDTNFLSGKFTAFAGNASSKTLTTRQGEDCGYISSRVWYMAPCSLRLQAICMTPDNTIARPLPENHQQRHGWKPPVQVSHLKLKATNELKNSVLKCFLQTQNSIKMDNTNLTVEFFYEAKLPIIKYRYLDKKLKIVRINCSAHVGSDASLRWKLTSPGLSPYEHLYKQNRTGHPPAFITNITDSEIFSDTSGPFIVSTFVLDLRNLERLPFLLCYPYSISGHDLKTRRQGAKLVAFLDLSKKDSFIDDLGRIVRNVVVVVLSILFSLALLLGGFMGRQYLLDLFFHESHSESEESTTHHSDGMERSHDTDESPLSDETPESGSSGELDHVDDDEMN</sequence>
<evidence type="ECO:0000256" key="2">
    <source>
        <dbReference type="SAM" id="Phobius"/>
    </source>
</evidence>
<dbReference type="Proteomes" id="UP001283361">
    <property type="component" value="Unassembled WGS sequence"/>
</dbReference>
<proteinExistence type="predicted"/>
<feature type="compositionally biased region" description="Basic and acidic residues" evidence="1">
    <location>
        <begin position="334"/>
        <end position="352"/>
    </location>
</feature>
<keyword evidence="2" id="KW-0812">Transmembrane</keyword>
<comment type="caution">
    <text evidence="3">The sequence shown here is derived from an EMBL/GenBank/DDBJ whole genome shotgun (WGS) entry which is preliminary data.</text>
</comment>
<dbReference type="EMBL" id="JAWDGP010005048">
    <property type="protein sequence ID" value="KAK3759995.1"/>
    <property type="molecule type" value="Genomic_DNA"/>
</dbReference>